<feature type="domain" description="N-acetyltransferase" evidence="3">
    <location>
        <begin position="9"/>
        <end position="148"/>
    </location>
</feature>
<proteinExistence type="predicted"/>
<dbReference type="PANTHER" id="PTHR43877">
    <property type="entry name" value="AMINOALKYLPHOSPHONATE N-ACETYLTRANSFERASE-RELATED-RELATED"/>
    <property type="match status" value="1"/>
</dbReference>
<keyword evidence="5" id="KW-1185">Reference proteome</keyword>
<evidence type="ECO:0000313" key="4">
    <source>
        <dbReference type="EMBL" id="NER15792.1"/>
    </source>
</evidence>
<dbReference type="RefSeq" id="WP_164029061.1">
    <property type="nucleotide sequence ID" value="NZ_JAABOQ010000001.1"/>
</dbReference>
<evidence type="ECO:0000256" key="1">
    <source>
        <dbReference type="ARBA" id="ARBA00022679"/>
    </source>
</evidence>
<dbReference type="AlphaFoldDB" id="A0A6M0CEF2"/>
<gene>
    <name evidence="4" type="ORF">GWK10_01140</name>
</gene>
<dbReference type="InterPro" id="IPR000182">
    <property type="entry name" value="GNAT_dom"/>
</dbReference>
<dbReference type="Pfam" id="PF00583">
    <property type="entry name" value="Acetyltransf_1"/>
    <property type="match status" value="1"/>
</dbReference>
<evidence type="ECO:0000256" key="2">
    <source>
        <dbReference type="ARBA" id="ARBA00023315"/>
    </source>
</evidence>
<dbReference type="PANTHER" id="PTHR43877:SF2">
    <property type="entry name" value="AMINOALKYLPHOSPHONATE N-ACETYLTRANSFERASE-RELATED"/>
    <property type="match status" value="1"/>
</dbReference>
<dbReference type="Gene3D" id="3.40.630.30">
    <property type="match status" value="1"/>
</dbReference>
<dbReference type="Proteomes" id="UP000474296">
    <property type="component" value="Unassembled WGS sequence"/>
</dbReference>
<dbReference type="GO" id="GO:0016747">
    <property type="term" value="F:acyltransferase activity, transferring groups other than amino-acyl groups"/>
    <property type="evidence" value="ECO:0007669"/>
    <property type="project" value="InterPro"/>
</dbReference>
<evidence type="ECO:0000313" key="5">
    <source>
        <dbReference type="Proteomes" id="UP000474296"/>
    </source>
</evidence>
<dbReference type="SUPFAM" id="SSF55729">
    <property type="entry name" value="Acyl-CoA N-acyltransferases (Nat)"/>
    <property type="match status" value="1"/>
</dbReference>
<protein>
    <submittedName>
        <fullName evidence="4">GNAT family N-acetyltransferase</fullName>
    </submittedName>
</protein>
<dbReference type="InterPro" id="IPR050832">
    <property type="entry name" value="Bact_Acetyltransf"/>
</dbReference>
<dbReference type="PROSITE" id="PS51186">
    <property type="entry name" value="GNAT"/>
    <property type="match status" value="1"/>
</dbReference>
<keyword evidence="2" id="KW-0012">Acyltransferase</keyword>
<dbReference type="CDD" id="cd04301">
    <property type="entry name" value="NAT_SF"/>
    <property type="match status" value="1"/>
</dbReference>
<dbReference type="EMBL" id="JAABOQ010000001">
    <property type="protein sequence ID" value="NER15792.1"/>
    <property type="molecule type" value="Genomic_DNA"/>
</dbReference>
<comment type="caution">
    <text evidence="4">The sequence shown here is derived from an EMBL/GenBank/DDBJ whole genome shotgun (WGS) entry which is preliminary data.</text>
</comment>
<keyword evidence="1 4" id="KW-0808">Transferase</keyword>
<evidence type="ECO:0000259" key="3">
    <source>
        <dbReference type="PROSITE" id="PS51186"/>
    </source>
</evidence>
<dbReference type="InterPro" id="IPR016181">
    <property type="entry name" value="Acyl_CoA_acyltransferase"/>
</dbReference>
<reference evidence="4 5" key="1">
    <citation type="submission" date="2020-01" db="EMBL/GenBank/DDBJ databases">
        <title>Spongiivirga citrea KCTC 32990T.</title>
        <authorList>
            <person name="Wang G."/>
        </authorList>
    </citation>
    <scope>NUCLEOTIDE SEQUENCE [LARGE SCALE GENOMIC DNA]</scope>
    <source>
        <strain evidence="4 5">KCTC 32990</strain>
    </source>
</reference>
<sequence length="148" mass="17098">MQIVFANNEHIDLVAPLFDAYRVFYKQESDLEGSRKFIQDRISNKESTILLALDDNQKPLGFTQLFPIFSSVTAQRMYILNDLYVNQTIRSKGVGTALLNAAKEFCKKQGYKGLVLQTETHNPAQELYKHLGWEADPDLHFFWKNPEI</sequence>
<name>A0A6M0CEF2_9FLAO</name>
<accession>A0A6M0CEF2</accession>
<organism evidence="4 5">
    <name type="scientific">Spongiivirga citrea</name>
    <dbReference type="NCBI Taxonomy" id="1481457"/>
    <lineage>
        <taxon>Bacteria</taxon>
        <taxon>Pseudomonadati</taxon>
        <taxon>Bacteroidota</taxon>
        <taxon>Flavobacteriia</taxon>
        <taxon>Flavobacteriales</taxon>
        <taxon>Flavobacteriaceae</taxon>
        <taxon>Spongiivirga</taxon>
    </lineage>
</organism>